<reference evidence="2 3" key="1">
    <citation type="submission" date="2019-05" db="EMBL/GenBank/DDBJ databases">
        <title>Another draft genome of Portunus trituberculatus and its Hox gene families provides insights of decapod evolution.</title>
        <authorList>
            <person name="Jeong J.-H."/>
            <person name="Song I."/>
            <person name="Kim S."/>
            <person name="Choi T."/>
            <person name="Kim D."/>
            <person name="Ryu S."/>
            <person name="Kim W."/>
        </authorList>
    </citation>
    <scope>NUCLEOTIDE SEQUENCE [LARGE SCALE GENOMIC DNA]</scope>
    <source>
        <tissue evidence="2">Muscle</tissue>
    </source>
</reference>
<name>A0A5B7IRC6_PORTR</name>
<dbReference type="AlphaFoldDB" id="A0A5B7IRC6"/>
<evidence type="ECO:0000256" key="1">
    <source>
        <dbReference type="SAM" id="MobiDB-lite"/>
    </source>
</evidence>
<evidence type="ECO:0000313" key="3">
    <source>
        <dbReference type="Proteomes" id="UP000324222"/>
    </source>
</evidence>
<proteinExistence type="predicted"/>
<keyword evidence="3" id="KW-1185">Reference proteome</keyword>
<dbReference type="EMBL" id="VSRR010060667">
    <property type="protein sequence ID" value="MPC82764.1"/>
    <property type="molecule type" value="Genomic_DNA"/>
</dbReference>
<dbReference type="Proteomes" id="UP000324222">
    <property type="component" value="Unassembled WGS sequence"/>
</dbReference>
<protein>
    <submittedName>
        <fullName evidence="2">Uncharacterized protein</fullName>
    </submittedName>
</protein>
<evidence type="ECO:0000313" key="2">
    <source>
        <dbReference type="EMBL" id="MPC82764.1"/>
    </source>
</evidence>
<organism evidence="2 3">
    <name type="scientific">Portunus trituberculatus</name>
    <name type="common">Swimming crab</name>
    <name type="synonym">Neptunus trituberculatus</name>
    <dbReference type="NCBI Taxonomy" id="210409"/>
    <lineage>
        <taxon>Eukaryota</taxon>
        <taxon>Metazoa</taxon>
        <taxon>Ecdysozoa</taxon>
        <taxon>Arthropoda</taxon>
        <taxon>Crustacea</taxon>
        <taxon>Multicrustacea</taxon>
        <taxon>Malacostraca</taxon>
        <taxon>Eumalacostraca</taxon>
        <taxon>Eucarida</taxon>
        <taxon>Decapoda</taxon>
        <taxon>Pleocyemata</taxon>
        <taxon>Brachyura</taxon>
        <taxon>Eubrachyura</taxon>
        <taxon>Portunoidea</taxon>
        <taxon>Portunidae</taxon>
        <taxon>Portuninae</taxon>
        <taxon>Portunus</taxon>
    </lineage>
</organism>
<feature type="region of interest" description="Disordered" evidence="1">
    <location>
        <begin position="1"/>
        <end position="30"/>
    </location>
</feature>
<comment type="caution">
    <text evidence="2">The sequence shown here is derived from an EMBL/GenBank/DDBJ whole genome shotgun (WGS) entry which is preliminary data.</text>
</comment>
<sequence length="84" mass="9495">MRVTLTPSASAGPLDSAPLPQVPLRSPRASPDRVETVKQYVRYRGFSSKVAEFLAHDETLYFFKLSAQVEELQEMVQGQRAYCF</sequence>
<accession>A0A5B7IRC6</accession>
<gene>
    <name evidence="2" type="ORF">E2C01_077446</name>
</gene>